<dbReference type="KEGG" id="pfer:IRI77_13395"/>
<reference evidence="1 2" key="1">
    <citation type="submission" date="2020-10" db="EMBL/GenBank/DDBJ databases">
        <title>Complete genome sequence of Paludibaculum fermentans P105T, a facultatively anaerobic acidobacterium capable of dissimilatory Fe(III) reduction.</title>
        <authorList>
            <person name="Dedysh S.N."/>
            <person name="Beletsky A.V."/>
            <person name="Kulichevskaya I.S."/>
            <person name="Mardanov A.V."/>
            <person name="Ravin N.V."/>
        </authorList>
    </citation>
    <scope>NUCLEOTIDE SEQUENCE [LARGE SCALE GENOMIC DNA]</scope>
    <source>
        <strain evidence="1 2">P105</strain>
    </source>
</reference>
<organism evidence="1 2">
    <name type="scientific">Paludibaculum fermentans</name>
    <dbReference type="NCBI Taxonomy" id="1473598"/>
    <lineage>
        <taxon>Bacteria</taxon>
        <taxon>Pseudomonadati</taxon>
        <taxon>Acidobacteriota</taxon>
        <taxon>Terriglobia</taxon>
        <taxon>Bryobacterales</taxon>
        <taxon>Bryobacteraceae</taxon>
        <taxon>Paludibaculum</taxon>
    </lineage>
</organism>
<dbReference type="EMBL" id="CP063849">
    <property type="protein sequence ID" value="QOY90895.1"/>
    <property type="molecule type" value="Genomic_DNA"/>
</dbReference>
<gene>
    <name evidence="1" type="ORF">IRI77_13395</name>
</gene>
<sequence length="220" mass="24780">MRVRYRPVDAKPGRGIGEIYDFTVENQCDQDVVAFTIAVRRPFDGEMHTTDAWPLDLALRGNDLSELDFDAPEPGKIFTTGSRSQYRRNPVHPLGEHDRAAITAAVFVDGSTSGQLPDLQFLARQRCSVLDGFLRIQGDLEATRDFDQAKYYWNQTALQADNTNRSPSVAVERGFHAATRRFLKAADAAAWAAYHDEKMQWVSSHIASIREVKKKFGCKD</sequence>
<dbReference type="Proteomes" id="UP000593892">
    <property type="component" value="Chromosome"/>
</dbReference>
<accession>A0A7S7SP83</accession>
<keyword evidence="2" id="KW-1185">Reference proteome</keyword>
<evidence type="ECO:0000313" key="1">
    <source>
        <dbReference type="EMBL" id="QOY90895.1"/>
    </source>
</evidence>
<name>A0A7S7SP83_PALFE</name>
<proteinExistence type="predicted"/>
<evidence type="ECO:0000313" key="2">
    <source>
        <dbReference type="Proteomes" id="UP000593892"/>
    </source>
</evidence>
<dbReference type="RefSeq" id="WP_194452552.1">
    <property type="nucleotide sequence ID" value="NZ_CP063849.1"/>
</dbReference>
<dbReference type="AlphaFoldDB" id="A0A7S7SP83"/>
<protein>
    <submittedName>
        <fullName evidence="1">Uncharacterized protein</fullName>
    </submittedName>
</protein>